<evidence type="ECO:0000256" key="1">
    <source>
        <dbReference type="SAM" id="Phobius"/>
    </source>
</evidence>
<dbReference type="AlphaFoldDB" id="A0A7T9UIF2"/>
<evidence type="ECO:0000313" key="3">
    <source>
        <dbReference type="Proteomes" id="UP000595320"/>
    </source>
</evidence>
<sequence>MHQTIKKIFRLSLAICIFVITAALVITCLIKAQDILNSNELYESRKVVHFDTDADHQYILMSNNQKPDQSALIVLKDHGYVMKLSCEHYLKTVCTDQYNLFSTRYIRKATIQSIGNYLYFQNIQWIDIQNNQPTALTWSQQDIQQFYQNDIDNLKYILGALILFSLSGLYVCYRIIRDFRKFIG</sequence>
<keyword evidence="1" id="KW-0812">Transmembrane</keyword>
<proteinExistence type="predicted"/>
<name>A0A7T9UIF2_9GAMM</name>
<dbReference type="RefSeq" id="WP_004996491.1">
    <property type="nucleotide sequence ID" value="NZ_BKGH01000039.1"/>
</dbReference>
<keyword evidence="1" id="KW-1133">Transmembrane helix</keyword>
<organism evidence="2 3">
    <name type="scientific">Acinetobacter ursingii</name>
    <dbReference type="NCBI Taxonomy" id="108980"/>
    <lineage>
        <taxon>Bacteria</taxon>
        <taxon>Pseudomonadati</taxon>
        <taxon>Pseudomonadota</taxon>
        <taxon>Gammaproteobacteria</taxon>
        <taxon>Moraxellales</taxon>
        <taxon>Moraxellaceae</taxon>
        <taxon>Acinetobacter</taxon>
    </lineage>
</organism>
<keyword evidence="1" id="KW-0472">Membrane</keyword>
<reference evidence="2 3" key="1">
    <citation type="submission" date="2021-01" db="EMBL/GenBank/DDBJ databases">
        <title>FDA dAtabase for Regulatory Grade micrObial Sequences (FDA-ARGOS): Supporting development and validation of Infectious Disease Dx tests.</title>
        <authorList>
            <person name="Sproer C."/>
            <person name="Gronow S."/>
            <person name="Severitt S."/>
            <person name="Schroder I."/>
            <person name="Tallon L."/>
            <person name="Sadzewicz L."/>
            <person name="Zhao X."/>
            <person name="Boylan J."/>
            <person name="Ott S."/>
            <person name="Bowen H."/>
            <person name="Vavikolanu K."/>
            <person name="Mehta A."/>
            <person name="Aluvathingal J."/>
            <person name="Nadendla S."/>
            <person name="Lowell S."/>
            <person name="Myers T."/>
            <person name="Yan Y."/>
            <person name="Sichtig H."/>
        </authorList>
    </citation>
    <scope>NUCLEOTIDE SEQUENCE [LARGE SCALE GENOMIC DNA]</scope>
    <source>
        <strain evidence="2 3">FDAARGOS_1096</strain>
    </source>
</reference>
<protein>
    <submittedName>
        <fullName evidence="2">Uncharacterized protein</fullName>
    </submittedName>
</protein>
<dbReference type="Proteomes" id="UP000595320">
    <property type="component" value="Chromosome"/>
</dbReference>
<evidence type="ECO:0000313" key="2">
    <source>
        <dbReference type="EMBL" id="QQT86328.1"/>
    </source>
</evidence>
<feature type="transmembrane region" description="Helical" evidence="1">
    <location>
        <begin position="156"/>
        <end position="176"/>
    </location>
</feature>
<feature type="transmembrane region" description="Helical" evidence="1">
    <location>
        <begin position="12"/>
        <end position="32"/>
    </location>
</feature>
<dbReference type="EMBL" id="CP068176">
    <property type="protein sequence ID" value="QQT86328.1"/>
    <property type="molecule type" value="Genomic_DNA"/>
</dbReference>
<dbReference type="GeneID" id="66211852"/>
<gene>
    <name evidence="2" type="ORF">I6I53_15945</name>
</gene>
<accession>A0A7T9UIF2</accession>